<dbReference type="SUPFAM" id="SSF158997">
    <property type="entry name" value="Trm112p-like"/>
    <property type="match status" value="1"/>
</dbReference>
<dbReference type="GO" id="GO:0046982">
    <property type="term" value="F:protein heterodimerization activity"/>
    <property type="evidence" value="ECO:0007669"/>
    <property type="project" value="InterPro"/>
</dbReference>
<keyword evidence="4" id="KW-0732">Signal</keyword>
<dbReference type="AlphaFoldDB" id="A0A1D1UZK6"/>
<gene>
    <name evidence="5" type="primary">RvY_05080-1</name>
    <name evidence="5" type="synonym">RvY_05080.1</name>
    <name evidence="5" type="ORF">RvY_05080</name>
</gene>
<comment type="similarity">
    <text evidence="1">Belongs to the TRM112 family.</text>
</comment>
<sequence>MLVLFRRFPTLHLLFLQTTSACPYTSRTMKLLTHNMLTSKAIKGVQEGYPLRVKAETVEIRESEFNKDFLVRLLPKIHYDALYAAAKDAGHLDELPGTLPEDAASSEEFLKKLHHALLEVEVITGELICPESGRSFPVQNGIPNMLLKPEEIG</sequence>
<comment type="caution">
    <text evidence="5">The sequence shown here is derived from an EMBL/GenBank/DDBJ whole genome shotgun (WGS) entry which is preliminary data.</text>
</comment>
<dbReference type="EMBL" id="BDGG01000002">
    <property type="protein sequence ID" value="GAU93092.1"/>
    <property type="molecule type" value="Genomic_DNA"/>
</dbReference>
<dbReference type="PANTHER" id="PTHR12773:SF0">
    <property type="entry name" value="MULTIFUNCTIONAL METHYLTRANSFERASE SUBUNIT TRM112-LIKE PROTEIN"/>
    <property type="match status" value="1"/>
</dbReference>
<evidence type="ECO:0000313" key="6">
    <source>
        <dbReference type="Proteomes" id="UP000186922"/>
    </source>
</evidence>
<dbReference type="GO" id="GO:0030488">
    <property type="term" value="P:tRNA methylation"/>
    <property type="evidence" value="ECO:0007669"/>
    <property type="project" value="TreeGrafter"/>
</dbReference>
<dbReference type="InterPro" id="IPR039127">
    <property type="entry name" value="Trm112"/>
</dbReference>
<dbReference type="CDD" id="cd21089">
    <property type="entry name" value="Trm112-like"/>
    <property type="match status" value="1"/>
</dbReference>
<feature type="signal peptide" evidence="4">
    <location>
        <begin position="1"/>
        <end position="21"/>
    </location>
</feature>
<proteinExistence type="inferred from homology"/>
<feature type="chain" id="PRO_5008897818" description="Multifunctional methyltransferase subunit TRM112-like protein" evidence="4">
    <location>
        <begin position="22"/>
        <end position="153"/>
    </location>
</feature>
<evidence type="ECO:0000256" key="4">
    <source>
        <dbReference type="SAM" id="SignalP"/>
    </source>
</evidence>
<evidence type="ECO:0000256" key="3">
    <source>
        <dbReference type="ARBA" id="ARBA00030516"/>
    </source>
</evidence>
<reference evidence="5 6" key="1">
    <citation type="journal article" date="2016" name="Nat. Commun.">
        <title>Extremotolerant tardigrade genome and improved radiotolerance of human cultured cells by tardigrade-unique protein.</title>
        <authorList>
            <person name="Hashimoto T."/>
            <person name="Horikawa D.D."/>
            <person name="Saito Y."/>
            <person name="Kuwahara H."/>
            <person name="Kozuka-Hata H."/>
            <person name="Shin-I T."/>
            <person name="Minakuchi Y."/>
            <person name="Ohishi K."/>
            <person name="Motoyama A."/>
            <person name="Aizu T."/>
            <person name="Enomoto A."/>
            <person name="Kondo K."/>
            <person name="Tanaka S."/>
            <person name="Hara Y."/>
            <person name="Koshikawa S."/>
            <person name="Sagara H."/>
            <person name="Miura T."/>
            <person name="Yokobori S."/>
            <person name="Miyagawa K."/>
            <person name="Suzuki Y."/>
            <person name="Kubo T."/>
            <person name="Oyama M."/>
            <person name="Kohara Y."/>
            <person name="Fujiyama A."/>
            <person name="Arakawa K."/>
            <person name="Katayama T."/>
            <person name="Toyoda A."/>
            <person name="Kunieda T."/>
        </authorList>
    </citation>
    <scope>NUCLEOTIDE SEQUENCE [LARGE SCALE GENOMIC DNA]</scope>
    <source>
        <strain evidence="5 6">YOKOZUNA-1</strain>
    </source>
</reference>
<dbReference type="GO" id="GO:0070476">
    <property type="term" value="P:rRNA (guanine-N7)-methylation"/>
    <property type="evidence" value="ECO:0007669"/>
    <property type="project" value="TreeGrafter"/>
</dbReference>
<accession>A0A1D1UZK6</accession>
<dbReference type="PANTHER" id="PTHR12773">
    <property type="entry name" value="UPF0315 PROTEIN-RELATED"/>
    <property type="match status" value="1"/>
</dbReference>
<keyword evidence="6" id="KW-1185">Reference proteome</keyword>
<dbReference type="Pfam" id="PF03966">
    <property type="entry name" value="Trm112p"/>
    <property type="match status" value="1"/>
</dbReference>
<protein>
    <recommendedName>
        <fullName evidence="2">Multifunctional methyltransferase subunit TRM112-like protein</fullName>
    </recommendedName>
    <alternativeName>
        <fullName evidence="3">tRNA methyltransferase 112 homolog</fullName>
    </alternativeName>
</protein>
<dbReference type="InterPro" id="IPR005651">
    <property type="entry name" value="Trm112-like"/>
</dbReference>
<evidence type="ECO:0000313" key="5">
    <source>
        <dbReference type="EMBL" id="GAU93092.1"/>
    </source>
</evidence>
<evidence type="ECO:0000256" key="1">
    <source>
        <dbReference type="ARBA" id="ARBA00007980"/>
    </source>
</evidence>
<name>A0A1D1UZK6_RAMVA</name>
<organism evidence="5 6">
    <name type="scientific">Ramazzottius varieornatus</name>
    <name type="common">Water bear</name>
    <name type="synonym">Tardigrade</name>
    <dbReference type="NCBI Taxonomy" id="947166"/>
    <lineage>
        <taxon>Eukaryota</taxon>
        <taxon>Metazoa</taxon>
        <taxon>Ecdysozoa</taxon>
        <taxon>Tardigrada</taxon>
        <taxon>Eutardigrada</taxon>
        <taxon>Parachela</taxon>
        <taxon>Hypsibioidea</taxon>
        <taxon>Ramazzottiidae</taxon>
        <taxon>Ramazzottius</taxon>
    </lineage>
</organism>
<dbReference type="OrthoDB" id="2187549at2759"/>
<dbReference type="Proteomes" id="UP000186922">
    <property type="component" value="Unassembled WGS sequence"/>
</dbReference>
<dbReference type="Gene3D" id="2.20.25.10">
    <property type="match status" value="1"/>
</dbReference>
<evidence type="ECO:0000256" key="2">
    <source>
        <dbReference type="ARBA" id="ARBA00019989"/>
    </source>
</evidence>
<dbReference type="PROSITE" id="PS51257">
    <property type="entry name" value="PROKAR_LIPOPROTEIN"/>
    <property type="match status" value="1"/>
</dbReference>
<dbReference type="STRING" id="947166.A0A1D1UZK6"/>